<dbReference type="EMBL" id="KQ977830">
    <property type="protein sequence ID" value="KYM99404.1"/>
    <property type="molecule type" value="Genomic_DNA"/>
</dbReference>
<organism evidence="1 2">
    <name type="scientific">Cyphomyrmex costatus</name>
    <dbReference type="NCBI Taxonomy" id="456900"/>
    <lineage>
        <taxon>Eukaryota</taxon>
        <taxon>Metazoa</taxon>
        <taxon>Ecdysozoa</taxon>
        <taxon>Arthropoda</taxon>
        <taxon>Hexapoda</taxon>
        <taxon>Insecta</taxon>
        <taxon>Pterygota</taxon>
        <taxon>Neoptera</taxon>
        <taxon>Endopterygota</taxon>
        <taxon>Hymenoptera</taxon>
        <taxon>Apocrita</taxon>
        <taxon>Aculeata</taxon>
        <taxon>Formicoidea</taxon>
        <taxon>Formicidae</taxon>
        <taxon>Myrmicinae</taxon>
        <taxon>Cyphomyrmex</taxon>
    </lineage>
</organism>
<reference evidence="1 2" key="1">
    <citation type="submission" date="2016-03" db="EMBL/GenBank/DDBJ databases">
        <title>Cyphomyrmex costatus WGS genome.</title>
        <authorList>
            <person name="Nygaard S."/>
            <person name="Hu H."/>
            <person name="Boomsma J."/>
            <person name="Zhang G."/>
        </authorList>
    </citation>
    <scope>NUCLEOTIDE SEQUENCE [LARGE SCALE GENOMIC DNA]</scope>
    <source>
        <strain evidence="1">MS0001</strain>
        <tissue evidence="1">Whole body</tissue>
    </source>
</reference>
<evidence type="ECO:0000313" key="2">
    <source>
        <dbReference type="Proteomes" id="UP000078542"/>
    </source>
</evidence>
<gene>
    <name evidence="1" type="ORF">ALC62_09855</name>
</gene>
<keyword evidence="2" id="KW-1185">Reference proteome</keyword>
<protein>
    <submittedName>
        <fullName evidence="1">Uncharacterized protein</fullName>
    </submittedName>
</protein>
<accession>A0A151IEX2</accession>
<sequence>MKEKVTYGGRSDSKPACPGASNLSPSLSLFFNREAELCQEISLRVFSCVQFFFIRIIQNFHLEKLRGSDNLQKFPFLSFCGSSFSSDSSEARKPKWVHQNRVFQRELSVCLRIPKDETTRSTVSRFYAAKCVVLEILRFLVENPMIFHFSIFSHRIRHNAGIRSFEYSGLTQMIISGGVISLSWSEVDVIERTKINVRSFVVDLKRKGNLAASNFLETLQTVRLLSSS</sequence>
<proteinExistence type="predicted"/>
<evidence type="ECO:0000313" key="1">
    <source>
        <dbReference type="EMBL" id="KYM99404.1"/>
    </source>
</evidence>
<name>A0A151IEX2_9HYME</name>
<dbReference type="AlphaFoldDB" id="A0A151IEX2"/>
<dbReference type="Proteomes" id="UP000078542">
    <property type="component" value="Unassembled WGS sequence"/>
</dbReference>